<evidence type="ECO:0000313" key="10">
    <source>
        <dbReference type="EMBL" id="KAL1647783.1"/>
    </source>
</evidence>
<evidence type="ECO:0000256" key="5">
    <source>
        <dbReference type="ARBA" id="ARBA00022989"/>
    </source>
</evidence>
<evidence type="ECO:0000256" key="6">
    <source>
        <dbReference type="ARBA" id="ARBA00023136"/>
    </source>
</evidence>
<feature type="transmembrane region" description="Helical" evidence="8">
    <location>
        <begin position="500"/>
        <end position="517"/>
    </location>
</feature>
<comment type="caution">
    <text evidence="10">The sequence shown here is derived from an EMBL/GenBank/DDBJ whole genome shotgun (WGS) entry which is preliminary data.</text>
</comment>
<evidence type="ECO:0008006" key="12">
    <source>
        <dbReference type="Google" id="ProtNLM"/>
    </source>
</evidence>
<keyword evidence="6 8" id="KW-0472">Membrane</keyword>
<organism evidence="10 11">
    <name type="scientific">Diplodia intermedia</name>
    <dbReference type="NCBI Taxonomy" id="856260"/>
    <lineage>
        <taxon>Eukaryota</taxon>
        <taxon>Fungi</taxon>
        <taxon>Dikarya</taxon>
        <taxon>Ascomycota</taxon>
        <taxon>Pezizomycotina</taxon>
        <taxon>Dothideomycetes</taxon>
        <taxon>Dothideomycetes incertae sedis</taxon>
        <taxon>Botryosphaeriales</taxon>
        <taxon>Botryosphaeriaceae</taxon>
        <taxon>Diplodia</taxon>
    </lineage>
</organism>
<name>A0ABR3TYT4_9PEZI</name>
<dbReference type="Pfam" id="PF13641">
    <property type="entry name" value="Glyco_tranf_2_3"/>
    <property type="match status" value="1"/>
</dbReference>
<dbReference type="InterPro" id="IPR052427">
    <property type="entry name" value="Glycosyltrans_GT2/GT47"/>
</dbReference>
<sequence>MLLLYWFFALLSFTALNAAKLPRDNADTTIVFTVEGSSDANSMTALTSQRDSNILESTAHLGIRIESKSELPEVHALDDIKVHCFRTRYQHASAVVHRLARKFSQLIGHLARVLIRNALHFSWFRLFVFLFLFRYVRLVVHVIAYNRFKPAPVQKNPKFTARDVTVIIPTVEPRGDAFDECIRRVLANGPASILIVTVGDDNIHDATEHCNALPLGPSTIRVLSVPAPSKREQVKRAVAEIQTPITVLCDDTVFWPPTFLPHVLAPFESDRIGIVGTCKRVRRAPAGAFGLADFWNLCGVMRLERTNFDLASTNAVDGGVSCVSGRTCAVRSSILQDAGFLRQYTAEYIFWGAVGPLNAGDDKWVTRWVMRRGWGVFHQNCPEARVETILGVKGGGARFRGQCLRWARSSARDNPKMLVRDGLWRRYPWTAYAVLATSVVNFAALYDPLLVYALHKALPLSGADDAGLRLRLPLLLLLVVWILATKFVRPASHYRRHPRDLVYAPFVIMFGYYHSWIKLHALITCWDISWGTRAGIDAAAAAVVFEAPAVEPEA</sequence>
<feature type="chain" id="PRO_5045713465" description="Polysaccharide synthase" evidence="9">
    <location>
        <begin position="19"/>
        <end position="554"/>
    </location>
</feature>
<keyword evidence="9" id="KW-0732">Signal</keyword>
<reference evidence="10 11" key="1">
    <citation type="journal article" date="2023" name="Plant Dis.">
        <title>First Report of Diplodia intermedia Causing Canker and Dieback Diseases on Apple Trees in Canada.</title>
        <authorList>
            <person name="Ellouze W."/>
            <person name="Ilyukhin E."/>
            <person name="Sulman M."/>
            <person name="Ali S."/>
        </authorList>
    </citation>
    <scope>NUCLEOTIDE SEQUENCE [LARGE SCALE GENOMIC DNA]</scope>
    <source>
        <strain evidence="10 11">M45-28</strain>
    </source>
</reference>
<keyword evidence="2" id="KW-0328">Glycosyltransferase</keyword>
<dbReference type="SUPFAM" id="SSF53448">
    <property type="entry name" value="Nucleotide-diphospho-sugar transferases"/>
    <property type="match status" value="1"/>
</dbReference>
<keyword evidence="5 8" id="KW-1133">Transmembrane helix</keyword>
<evidence type="ECO:0000256" key="1">
    <source>
        <dbReference type="ARBA" id="ARBA00004370"/>
    </source>
</evidence>
<accession>A0ABR3TYT4</accession>
<evidence type="ECO:0000256" key="3">
    <source>
        <dbReference type="ARBA" id="ARBA00022679"/>
    </source>
</evidence>
<feature type="transmembrane region" description="Helical" evidence="8">
    <location>
        <begin position="466"/>
        <end position="488"/>
    </location>
</feature>
<evidence type="ECO:0000256" key="4">
    <source>
        <dbReference type="ARBA" id="ARBA00022692"/>
    </source>
</evidence>
<evidence type="ECO:0000256" key="9">
    <source>
        <dbReference type="SAM" id="SignalP"/>
    </source>
</evidence>
<dbReference type="Proteomes" id="UP001521184">
    <property type="component" value="Unassembled WGS sequence"/>
</dbReference>
<gene>
    <name evidence="10" type="ORF">SLS58_002584</name>
</gene>
<feature type="transmembrane region" description="Helical" evidence="8">
    <location>
        <begin position="427"/>
        <end position="446"/>
    </location>
</feature>
<evidence type="ECO:0000256" key="2">
    <source>
        <dbReference type="ARBA" id="ARBA00022676"/>
    </source>
</evidence>
<evidence type="ECO:0000313" key="11">
    <source>
        <dbReference type="Proteomes" id="UP001521184"/>
    </source>
</evidence>
<keyword evidence="3" id="KW-0808">Transferase</keyword>
<keyword evidence="11" id="KW-1185">Reference proteome</keyword>
<proteinExistence type="predicted"/>
<feature type="transmembrane region" description="Helical" evidence="8">
    <location>
        <begin position="123"/>
        <end position="145"/>
    </location>
</feature>
<protein>
    <recommendedName>
        <fullName evidence="12">Polysaccharide synthase</fullName>
    </recommendedName>
</protein>
<dbReference type="Gene3D" id="3.90.550.10">
    <property type="entry name" value="Spore Coat Polysaccharide Biosynthesis Protein SpsA, Chain A"/>
    <property type="match status" value="1"/>
</dbReference>
<dbReference type="PANTHER" id="PTHR47844">
    <property type="entry name" value="SYNTHASE CPS1, PUTATIVE (AFU_ORTHOLOGUE AFUA_7G02500)-RELATED"/>
    <property type="match status" value="1"/>
</dbReference>
<dbReference type="EMBL" id="JAKEKT020000011">
    <property type="protein sequence ID" value="KAL1647783.1"/>
    <property type="molecule type" value="Genomic_DNA"/>
</dbReference>
<comment type="subcellular location">
    <subcellularLocation>
        <location evidence="1">Membrane</location>
    </subcellularLocation>
</comment>
<dbReference type="PANTHER" id="PTHR47844:SF1">
    <property type="entry name" value="EXOSTOSIN-LIKE 2"/>
    <property type="match status" value="1"/>
</dbReference>
<evidence type="ECO:0000256" key="7">
    <source>
        <dbReference type="ARBA" id="ARBA00023180"/>
    </source>
</evidence>
<feature type="signal peptide" evidence="9">
    <location>
        <begin position="1"/>
        <end position="18"/>
    </location>
</feature>
<keyword evidence="7" id="KW-0325">Glycoprotein</keyword>
<dbReference type="InterPro" id="IPR029044">
    <property type="entry name" value="Nucleotide-diphossugar_trans"/>
</dbReference>
<keyword evidence="4 8" id="KW-0812">Transmembrane</keyword>
<evidence type="ECO:0000256" key="8">
    <source>
        <dbReference type="SAM" id="Phobius"/>
    </source>
</evidence>